<evidence type="ECO:0000313" key="3">
    <source>
        <dbReference type="EMBL" id="ROL43090.1"/>
    </source>
</evidence>
<feature type="transmembrane region" description="Helical" evidence="2">
    <location>
        <begin position="301"/>
        <end position="320"/>
    </location>
</feature>
<dbReference type="AlphaFoldDB" id="A0A3N0YB97"/>
<dbReference type="InterPro" id="IPR050951">
    <property type="entry name" value="Retrovirus_Pol_polyprotein"/>
</dbReference>
<dbReference type="Proteomes" id="UP000281406">
    <property type="component" value="Unassembled WGS sequence"/>
</dbReference>
<feature type="transmembrane region" description="Helical" evidence="2">
    <location>
        <begin position="700"/>
        <end position="727"/>
    </location>
</feature>
<dbReference type="OrthoDB" id="8950431at2759"/>
<accession>A0A3N0YB97</accession>
<dbReference type="InterPro" id="IPR036397">
    <property type="entry name" value="RNaseH_sf"/>
</dbReference>
<keyword evidence="4" id="KW-1185">Reference proteome</keyword>
<keyword evidence="2" id="KW-0472">Membrane</keyword>
<dbReference type="EMBL" id="RJVU01048855">
    <property type="protein sequence ID" value="ROL43090.1"/>
    <property type="molecule type" value="Genomic_DNA"/>
</dbReference>
<evidence type="ECO:0000256" key="1">
    <source>
        <dbReference type="SAM" id="MobiDB-lite"/>
    </source>
</evidence>
<keyword evidence="2" id="KW-1133">Transmembrane helix</keyword>
<dbReference type="PANTHER" id="PTHR37984">
    <property type="entry name" value="PROTEIN CBG26694"/>
    <property type="match status" value="1"/>
</dbReference>
<keyword evidence="2" id="KW-0812">Transmembrane</keyword>
<feature type="compositionally biased region" description="Basic residues" evidence="1">
    <location>
        <begin position="747"/>
        <end position="756"/>
    </location>
</feature>
<gene>
    <name evidence="3" type="ORF">DPX16_14802</name>
</gene>
<feature type="region of interest" description="Disordered" evidence="1">
    <location>
        <begin position="744"/>
        <end position="780"/>
    </location>
</feature>
<evidence type="ECO:0000313" key="4">
    <source>
        <dbReference type="Proteomes" id="UP000281406"/>
    </source>
</evidence>
<protein>
    <submittedName>
        <fullName evidence="3">Retrovirus-related Pol polyprotein from transposon 412</fullName>
    </submittedName>
</protein>
<evidence type="ECO:0000256" key="2">
    <source>
        <dbReference type="SAM" id="Phobius"/>
    </source>
</evidence>
<reference evidence="3 4" key="1">
    <citation type="submission" date="2018-10" db="EMBL/GenBank/DDBJ databases">
        <title>Genome assembly for a Yunnan-Guizhou Plateau 3E fish, Anabarilius grahami (Regan), and its evolutionary and genetic applications.</title>
        <authorList>
            <person name="Jiang W."/>
        </authorList>
    </citation>
    <scope>NUCLEOTIDE SEQUENCE [LARGE SCALE GENOMIC DNA]</scope>
    <source>
        <strain evidence="3">AG-KIZ</strain>
        <tissue evidence="3">Muscle</tissue>
    </source>
</reference>
<dbReference type="GO" id="GO:0003676">
    <property type="term" value="F:nucleic acid binding"/>
    <property type="evidence" value="ECO:0007669"/>
    <property type="project" value="InterPro"/>
</dbReference>
<comment type="caution">
    <text evidence="3">The sequence shown here is derived from an EMBL/GenBank/DDBJ whole genome shotgun (WGS) entry which is preliminary data.</text>
</comment>
<name>A0A3N0YB97_ANAGA</name>
<proteinExistence type="predicted"/>
<organism evidence="3 4">
    <name type="scientific">Anabarilius grahami</name>
    <name type="common">Kanglang fish</name>
    <name type="synonym">Barilius grahami</name>
    <dbReference type="NCBI Taxonomy" id="495550"/>
    <lineage>
        <taxon>Eukaryota</taxon>
        <taxon>Metazoa</taxon>
        <taxon>Chordata</taxon>
        <taxon>Craniata</taxon>
        <taxon>Vertebrata</taxon>
        <taxon>Euteleostomi</taxon>
        <taxon>Actinopterygii</taxon>
        <taxon>Neopterygii</taxon>
        <taxon>Teleostei</taxon>
        <taxon>Ostariophysi</taxon>
        <taxon>Cypriniformes</taxon>
        <taxon>Xenocyprididae</taxon>
        <taxon>Xenocypridinae</taxon>
        <taxon>Xenocypridinae incertae sedis</taxon>
        <taxon>Anabarilius</taxon>
    </lineage>
</organism>
<dbReference type="Gene3D" id="3.30.420.10">
    <property type="entry name" value="Ribonuclease H-like superfamily/Ribonuclease H"/>
    <property type="match status" value="1"/>
</dbReference>
<sequence length="780" mass="87510">MLRKYVSTNQKDWDVKLPLVLMAIRATPQESTRVSPFELMTGRQMTLPLHLLYQPGDSSLVSAYTTHQYLDELHRHLRTTFAFAQQQLQKSAEGQKAYYDRKASYQELDVGDRVWYYSFAQPPKTASKRLSKKFLPHWTGPHDIMDKLSPVAYRIKLNRGQKEPILKWVHRNQIKRHVAVDRERMLLWFSLMCLLPTGGQPQSDITAPGPASGIVLREQPGLLITNCRTYTQKVYVRLDPRNAYKAHYPSSVAQYSWAGARWTEDALTHAEADIQHMLTQLEKMTVTQAELSGHNRRTKRFLGALLGAAAAVGTLFNLGMSSVNAVSLATVRRHVAEIQTEIPQLREQLTTQSQTLQSIGKTLKGTVVVLNTHSVMLNQTVNSVKQLFILFQNDFAQTQLVTALMTDMLWEVSSSMDSLAMGRIPPYLVPLSLVQTVLASAAVRPSDSLQIHLAYSLGSAILLHVDPEQSEVAFLLNLPIIESENIYRLKDVVNVGFWKDNTHIKIHTPDMVAYHDSNPQLYLAPNLRMCTLTKDIHYLCPSKPFLRDNTEGICGLQPMVSDTRCPAEAKPRTQVIGTQAEIVGDRWLVNTPTRTATLTYDQHDTATRVSLPNPSMWIQVPPGAILHLDDLALYHLSSEEYQSELEIPSFFKDHNLTLAPGLELRIEEGGPQLIDITPVDTALQALSRLPILTSSPIAQAWTAADSALCLSMAIGYALTLGLAFILFKKMKGMRESMDKCLPALPRGFKRKPRRGGPKTENVPNLIEMDSPSEDPKAEDQ</sequence>
<dbReference type="PANTHER" id="PTHR37984:SF12">
    <property type="entry name" value="RIBONUCLEASE H"/>
    <property type="match status" value="1"/>
</dbReference>